<dbReference type="PANTHER" id="PTHR23334">
    <property type="entry name" value="CCAAT/ENHANCER BINDING PROTEIN"/>
    <property type="match status" value="1"/>
</dbReference>
<feature type="compositionally biased region" description="Pro residues" evidence="2">
    <location>
        <begin position="91"/>
        <end position="104"/>
    </location>
</feature>
<dbReference type="GO" id="GO:0000981">
    <property type="term" value="F:DNA-binding transcription factor activity, RNA polymerase II-specific"/>
    <property type="evidence" value="ECO:0007669"/>
    <property type="project" value="TreeGrafter"/>
</dbReference>
<evidence type="ECO:0000256" key="2">
    <source>
        <dbReference type="SAM" id="MobiDB-lite"/>
    </source>
</evidence>
<sequence length="195" mass="21900">MSGLQCSVIQGYNPSPPLAYSTFSHATSATSNTMTLSPDSVNPSTRHLPHMDAGPYSQAMGVQGSGLSFMSCPTHPGSDQQGLQSHMVPQDFPPFLLPPPPPNQRQPCQKKGLNKDSMEYRIRRERNNIAVRKSRDKARRRIQFTQQRALQLQEENCRLQLLVEQLTQELDTLKHFLSQRPLQPKGEQGEIPDPN</sequence>
<organism evidence="4 5">
    <name type="scientific">Denticeps clupeoides</name>
    <name type="common">denticle herring</name>
    <dbReference type="NCBI Taxonomy" id="299321"/>
    <lineage>
        <taxon>Eukaryota</taxon>
        <taxon>Metazoa</taxon>
        <taxon>Chordata</taxon>
        <taxon>Craniata</taxon>
        <taxon>Vertebrata</taxon>
        <taxon>Euteleostomi</taxon>
        <taxon>Actinopterygii</taxon>
        <taxon>Neopterygii</taxon>
        <taxon>Teleostei</taxon>
        <taxon>Clupei</taxon>
        <taxon>Clupeiformes</taxon>
        <taxon>Denticipitoidei</taxon>
        <taxon>Denticipitidae</taxon>
        <taxon>Denticeps</taxon>
    </lineage>
</organism>
<dbReference type="Pfam" id="PF07716">
    <property type="entry name" value="bZIP_2"/>
    <property type="match status" value="1"/>
</dbReference>
<dbReference type="AlphaFoldDB" id="A0AAY4AC88"/>
<dbReference type="RefSeq" id="XP_028825991.1">
    <property type="nucleotide sequence ID" value="XM_028970158.1"/>
</dbReference>
<dbReference type="GeneID" id="114784637"/>
<proteinExistence type="inferred from homology"/>
<feature type="compositionally biased region" description="Polar residues" evidence="2">
    <location>
        <begin position="30"/>
        <end position="45"/>
    </location>
</feature>
<dbReference type="SMART" id="SM00338">
    <property type="entry name" value="BRLZ"/>
    <property type="match status" value="1"/>
</dbReference>
<keyword evidence="5" id="KW-1185">Reference proteome</keyword>
<comment type="similarity">
    <text evidence="1">Belongs to the bZIP family. C/EBP subfamily.</text>
</comment>
<dbReference type="SUPFAM" id="SSF57959">
    <property type="entry name" value="Leucine zipper domain"/>
    <property type="match status" value="1"/>
</dbReference>
<reference evidence="4 5" key="1">
    <citation type="submission" date="2020-06" db="EMBL/GenBank/DDBJ databases">
        <authorList>
            <consortium name="Wellcome Sanger Institute Data Sharing"/>
        </authorList>
    </citation>
    <scope>NUCLEOTIDE SEQUENCE [LARGE SCALE GENOMIC DNA]</scope>
</reference>
<reference evidence="4" key="2">
    <citation type="submission" date="2025-08" db="UniProtKB">
        <authorList>
            <consortium name="Ensembl"/>
        </authorList>
    </citation>
    <scope>IDENTIFICATION</scope>
</reference>
<evidence type="ECO:0000313" key="5">
    <source>
        <dbReference type="Proteomes" id="UP000694580"/>
    </source>
</evidence>
<dbReference type="Proteomes" id="UP000694580">
    <property type="component" value="Chromosome 2"/>
</dbReference>
<feature type="region of interest" description="Disordered" evidence="2">
    <location>
        <begin position="30"/>
        <end position="111"/>
    </location>
</feature>
<accession>A0AAY4AC88</accession>
<reference evidence="4" key="3">
    <citation type="submission" date="2025-09" db="UniProtKB">
        <authorList>
            <consortium name="Ensembl"/>
        </authorList>
    </citation>
    <scope>IDENTIFICATION</scope>
</reference>
<evidence type="ECO:0000256" key="1">
    <source>
        <dbReference type="ARBA" id="ARBA00006951"/>
    </source>
</evidence>
<dbReference type="GO" id="GO:0000978">
    <property type="term" value="F:RNA polymerase II cis-regulatory region sequence-specific DNA binding"/>
    <property type="evidence" value="ECO:0007669"/>
    <property type="project" value="TreeGrafter"/>
</dbReference>
<dbReference type="GO" id="GO:0006351">
    <property type="term" value="P:DNA-templated transcription"/>
    <property type="evidence" value="ECO:0007669"/>
    <property type="project" value="InterPro"/>
</dbReference>
<dbReference type="GO" id="GO:0030099">
    <property type="term" value="P:myeloid cell differentiation"/>
    <property type="evidence" value="ECO:0007669"/>
    <property type="project" value="TreeGrafter"/>
</dbReference>
<dbReference type="InterPro" id="IPR004827">
    <property type="entry name" value="bZIP"/>
</dbReference>
<dbReference type="Ensembl" id="ENSDCDT00010006782.1">
    <property type="protein sequence ID" value="ENSDCDP00010006562.1"/>
    <property type="gene ID" value="ENSDCDG00010002815.1"/>
</dbReference>
<dbReference type="PANTHER" id="PTHR23334:SF62">
    <property type="entry name" value="CCAAT_ENHANCER BINDING PROTEIN (C_EBP) 1"/>
    <property type="match status" value="1"/>
</dbReference>
<evidence type="ECO:0000313" key="4">
    <source>
        <dbReference type="Ensembl" id="ENSDCDP00010006562.1"/>
    </source>
</evidence>
<name>A0AAY4AC88_9TELE</name>
<gene>
    <name evidence="4" type="primary">cebp1</name>
</gene>
<dbReference type="PROSITE" id="PS50217">
    <property type="entry name" value="BZIP"/>
    <property type="match status" value="1"/>
</dbReference>
<feature type="domain" description="BZIP" evidence="3">
    <location>
        <begin position="117"/>
        <end position="180"/>
    </location>
</feature>
<dbReference type="InterPro" id="IPR046347">
    <property type="entry name" value="bZIP_sf"/>
</dbReference>
<protein>
    <recommendedName>
        <fullName evidence="3">BZIP domain-containing protein</fullName>
    </recommendedName>
</protein>
<dbReference type="GeneTree" id="ENSGT00940000167861"/>
<evidence type="ECO:0000259" key="3">
    <source>
        <dbReference type="PROSITE" id="PS50217"/>
    </source>
</evidence>
<dbReference type="Gene3D" id="1.20.5.170">
    <property type="match status" value="1"/>
</dbReference>
<dbReference type="CDD" id="cd14693">
    <property type="entry name" value="bZIP_CEBP"/>
    <property type="match status" value="1"/>
</dbReference>
<dbReference type="InterPro" id="IPR031106">
    <property type="entry name" value="C/EBP"/>
</dbReference>